<reference evidence="1 2" key="1">
    <citation type="submission" date="2019-07" db="EMBL/GenBank/DDBJ databases">
        <title>Novel species of Flavobacterium.</title>
        <authorList>
            <person name="Liu Q."/>
            <person name="Xin Y.-H."/>
        </authorList>
    </citation>
    <scope>NUCLEOTIDE SEQUENCE [LARGE SCALE GENOMIC DNA]</scope>
    <source>
        <strain evidence="1 2">GSR22</strain>
    </source>
</reference>
<gene>
    <name evidence="1" type="ORF">FNW11_06630</name>
</gene>
<proteinExistence type="predicted"/>
<dbReference type="OrthoDB" id="9800843at2"/>
<protein>
    <recommendedName>
        <fullName evidence="3">DUF3990 domain-containing protein</fullName>
    </recommendedName>
</protein>
<evidence type="ECO:0008006" key="3">
    <source>
        <dbReference type="Google" id="ProtNLM"/>
    </source>
</evidence>
<sequence>MYSTKSGLILGFHGCDEEIAHDILLQKIKFKPSENKYDWLGKGMYFWEHSPSRAKQFIENLHQNPQKNKPKILEPTVLGAVIDLGYCLDLTDFYSLQLLKDAYDYYIELQESSGWEILKNTNPKSEINNPDNLWRQLDCAVINLLHQIRIDNGLEPFDSVRGVFVEGNELYPTAGFRDKNHIQIAILNPNCIKGFFLPREKA</sequence>
<evidence type="ECO:0000313" key="1">
    <source>
        <dbReference type="EMBL" id="TRX11047.1"/>
    </source>
</evidence>
<accession>A0A553BS35</accession>
<dbReference type="AlphaFoldDB" id="A0A553BS35"/>
<dbReference type="RefSeq" id="WP_144064681.1">
    <property type="nucleotide sequence ID" value="NZ_VJZL01000008.1"/>
</dbReference>
<evidence type="ECO:0000313" key="2">
    <source>
        <dbReference type="Proteomes" id="UP000318669"/>
    </source>
</evidence>
<dbReference type="EMBL" id="VJZL01000008">
    <property type="protein sequence ID" value="TRX11047.1"/>
    <property type="molecule type" value="Genomic_DNA"/>
</dbReference>
<name>A0A553BS35_9FLAO</name>
<dbReference type="Proteomes" id="UP000318669">
    <property type="component" value="Unassembled WGS sequence"/>
</dbReference>
<dbReference type="SUPFAM" id="SSF56399">
    <property type="entry name" value="ADP-ribosylation"/>
    <property type="match status" value="1"/>
</dbReference>
<comment type="caution">
    <text evidence="1">The sequence shown here is derived from an EMBL/GenBank/DDBJ whole genome shotgun (WGS) entry which is preliminary data.</text>
</comment>
<organism evidence="1 2">
    <name type="scientific">Flavobacterium gawalongense</name>
    <dbReference type="NCBI Taxonomy" id="2594432"/>
    <lineage>
        <taxon>Bacteria</taxon>
        <taxon>Pseudomonadati</taxon>
        <taxon>Bacteroidota</taxon>
        <taxon>Flavobacteriia</taxon>
        <taxon>Flavobacteriales</taxon>
        <taxon>Flavobacteriaceae</taxon>
        <taxon>Flavobacterium</taxon>
    </lineage>
</organism>